<accession>A0A3R7SD64</accession>
<dbReference type="EMBL" id="PXNQ02000003">
    <property type="protein sequence ID" value="RNF35162.1"/>
    <property type="molecule type" value="Genomic_DNA"/>
</dbReference>
<dbReference type="Proteomes" id="UP000238137">
    <property type="component" value="Unassembled WGS sequence"/>
</dbReference>
<evidence type="ECO:0000313" key="2">
    <source>
        <dbReference type="Proteomes" id="UP000238137"/>
    </source>
</evidence>
<reference evidence="1" key="1">
    <citation type="submission" date="2018-05" db="EMBL/GenBank/DDBJ databases">
        <title>Reclassification of Methylarcula marina and Methylarcula terricola as Paracoccus methylarcula sp.nov., comb.nov. and Paracoccus terricola comb.nov.</title>
        <authorList>
            <person name="Shmareva M.N."/>
            <person name="Doronina N.V."/>
            <person name="Vasilenko O.V."/>
            <person name="Tarlachkov S.V."/>
            <person name="Trotsenko Y.A."/>
        </authorList>
    </citation>
    <scope>NUCLEOTIDE SEQUENCE [LARGE SCALE GENOMIC DNA]</scope>
    <source>
        <strain evidence="1">VKM B-2159</strain>
    </source>
</reference>
<sequence length="63" mass="6673">MVMRYLASVFFVGLSALAGWAGAGDLRVEFVTAEEKPLLLNLRLSGTLEAKDSVDLAFARAGG</sequence>
<organism evidence="1 2">
    <name type="scientific">Paracoccus methylarcula</name>
    <dbReference type="NCBI Taxonomy" id="72022"/>
    <lineage>
        <taxon>Bacteria</taxon>
        <taxon>Pseudomonadati</taxon>
        <taxon>Pseudomonadota</taxon>
        <taxon>Alphaproteobacteria</taxon>
        <taxon>Rhodobacterales</taxon>
        <taxon>Paracoccaceae</taxon>
        <taxon>Paracoccus</taxon>
    </lineage>
</organism>
<gene>
    <name evidence="1" type="ORF">A7A09_005800</name>
</gene>
<dbReference type="AlphaFoldDB" id="A0A3R7SD64"/>
<proteinExistence type="predicted"/>
<protein>
    <submittedName>
        <fullName evidence="1">Uncharacterized protein</fullName>
    </submittedName>
</protein>
<comment type="caution">
    <text evidence="1">The sequence shown here is derived from an EMBL/GenBank/DDBJ whole genome shotgun (WGS) entry which is preliminary data.</text>
</comment>
<name>A0A3R7SD64_9RHOB</name>
<keyword evidence="2" id="KW-1185">Reference proteome</keyword>
<evidence type="ECO:0000313" key="1">
    <source>
        <dbReference type="EMBL" id="RNF35162.1"/>
    </source>
</evidence>